<dbReference type="AlphaFoldDB" id="A0A9W5IR20"/>
<dbReference type="InterPro" id="IPR050222">
    <property type="entry name" value="MATE_MdtK"/>
</dbReference>
<evidence type="ECO:0000256" key="1">
    <source>
        <dbReference type="ARBA" id="ARBA00022448"/>
    </source>
</evidence>
<dbReference type="Pfam" id="PF01554">
    <property type="entry name" value="MatE"/>
    <property type="match status" value="1"/>
</dbReference>
<comment type="caution">
    <text evidence="3">The sequence shown here is derived from an EMBL/GenBank/DDBJ whole genome shotgun (WGS) entry which is preliminary data.</text>
</comment>
<keyword evidence="1" id="KW-0813">Transport</keyword>
<dbReference type="PANTHER" id="PTHR43298:SF2">
    <property type="entry name" value="FMN_FAD EXPORTER YEEO-RELATED"/>
    <property type="match status" value="1"/>
</dbReference>
<dbReference type="GO" id="GO:0042910">
    <property type="term" value="F:xenobiotic transmembrane transporter activity"/>
    <property type="evidence" value="ECO:0007669"/>
    <property type="project" value="InterPro"/>
</dbReference>
<dbReference type="Proteomes" id="UP000004621">
    <property type="component" value="Unassembled WGS sequence"/>
</dbReference>
<protein>
    <submittedName>
        <fullName evidence="3">Multidrug efflux domain protein</fullName>
    </submittedName>
</protein>
<evidence type="ECO:0000256" key="2">
    <source>
        <dbReference type="SAM" id="Phobius"/>
    </source>
</evidence>
<keyword evidence="2" id="KW-0472">Membrane</keyword>
<accession>A0A9W5IR20</accession>
<feature type="transmembrane region" description="Helical" evidence="2">
    <location>
        <begin position="142"/>
        <end position="162"/>
    </location>
</feature>
<keyword evidence="2" id="KW-0812">Transmembrane</keyword>
<organism evidence="3 4">
    <name type="scientific">Neisseria subflava NJ9703</name>
    <dbReference type="NCBI Taxonomy" id="546268"/>
    <lineage>
        <taxon>Bacteria</taxon>
        <taxon>Pseudomonadati</taxon>
        <taxon>Pseudomonadota</taxon>
        <taxon>Betaproteobacteria</taxon>
        <taxon>Neisseriales</taxon>
        <taxon>Neisseriaceae</taxon>
        <taxon>Neisseria</taxon>
    </lineage>
</organism>
<dbReference type="PANTHER" id="PTHR43298">
    <property type="entry name" value="MULTIDRUG RESISTANCE PROTEIN NORM-RELATED"/>
    <property type="match status" value="1"/>
</dbReference>
<gene>
    <name evidence="3" type="ORF">NEISUBOT_04329</name>
</gene>
<feature type="transmembrane region" description="Helical" evidence="2">
    <location>
        <begin position="102"/>
        <end position="121"/>
    </location>
</feature>
<dbReference type="GO" id="GO:0005886">
    <property type="term" value="C:plasma membrane"/>
    <property type="evidence" value="ECO:0007669"/>
    <property type="project" value="TreeGrafter"/>
</dbReference>
<keyword evidence="2" id="KW-1133">Transmembrane helix</keyword>
<proteinExistence type="predicted"/>
<sequence length="204" mass="22177">MSYFLEASAFSFIVFLVAPFGEDYVAAQQVVISLSGILYMVPQSVGSASTVRVGFSLGRRDFLRARYISGVSLVLGWLLATCTALLLVVFRFQLAGMYTNDAAVLGIAATVLFFASLFQLADATQCIASYALRGYKVTKMPMFIHAVAFWGCGLLPGYLLAYHADMGIYGFWTALTVSLTIAAIALVWCLELCSKEMVKSHKAV</sequence>
<dbReference type="InterPro" id="IPR002528">
    <property type="entry name" value="MATE_fam"/>
</dbReference>
<name>A0A9W5IR20_NEISU</name>
<reference evidence="3 4" key="1">
    <citation type="submission" date="2010-01" db="EMBL/GenBank/DDBJ databases">
        <authorList>
            <person name="Weinstock G."/>
            <person name="Sodergren E."/>
            <person name="Clifton S."/>
            <person name="Fulton L."/>
            <person name="Fulton B."/>
            <person name="Courtney L."/>
            <person name="Fronick C."/>
            <person name="Harrison M."/>
            <person name="Strong C."/>
            <person name="Farmer C."/>
            <person name="Delahaunty K."/>
            <person name="Markovic C."/>
            <person name="Hall O."/>
            <person name="Minx P."/>
            <person name="Tomlinson C."/>
            <person name="Mitreva M."/>
            <person name="Nelson J."/>
            <person name="Hou S."/>
            <person name="Wollam A."/>
            <person name="Pepin K.H."/>
            <person name="Johnson M."/>
            <person name="Bhonagiri V."/>
            <person name="Nash W.E."/>
            <person name="Warren W."/>
            <person name="Chinwalla A."/>
            <person name="Mardis E.R."/>
            <person name="Wilson R.K."/>
        </authorList>
    </citation>
    <scope>NUCLEOTIDE SEQUENCE [LARGE SCALE GENOMIC DNA]</scope>
    <source>
        <strain evidence="3 4">NJ9703</strain>
    </source>
</reference>
<dbReference type="GO" id="GO:0015297">
    <property type="term" value="F:antiporter activity"/>
    <property type="evidence" value="ECO:0007669"/>
    <property type="project" value="InterPro"/>
</dbReference>
<evidence type="ECO:0000313" key="3">
    <source>
        <dbReference type="EMBL" id="EFC52227.1"/>
    </source>
</evidence>
<feature type="transmembrane region" description="Helical" evidence="2">
    <location>
        <begin position="168"/>
        <end position="190"/>
    </location>
</feature>
<evidence type="ECO:0000313" key="4">
    <source>
        <dbReference type="Proteomes" id="UP000004621"/>
    </source>
</evidence>
<dbReference type="EMBL" id="ACEO02000005">
    <property type="protein sequence ID" value="EFC52227.1"/>
    <property type="molecule type" value="Genomic_DNA"/>
</dbReference>
<feature type="transmembrane region" description="Helical" evidence="2">
    <location>
        <begin position="37"/>
        <end position="55"/>
    </location>
</feature>
<feature type="transmembrane region" description="Helical" evidence="2">
    <location>
        <begin position="67"/>
        <end position="90"/>
    </location>
</feature>